<dbReference type="AlphaFoldDB" id="A0AAD5CEF4"/>
<keyword evidence="4" id="KW-1185">Reference proteome</keyword>
<protein>
    <submittedName>
        <fullName evidence="3">Uncharacterized protein</fullName>
    </submittedName>
</protein>
<dbReference type="Pfam" id="PF23080">
    <property type="entry name" value="DUF7046"/>
    <property type="match status" value="1"/>
</dbReference>
<dbReference type="GO" id="GO:0005886">
    <property type="term" value="C:plasma membrane"/>
    <property type="evidence" value="ECO:0007669"/>
    <property type="project" value="TreeGrafter"/>
</dbReference>
<feature type="domain" description="AIR9-like A9" evidence="2">
    <location>
        <begin position="111"/>
        <end position="187"/>
    </location>
</feature>
<dbReference type="InterPro" id="IPR056284">
    <property type="entry name" value="AIR9-like_A9"/>
</dbReference>
<gene>
    <name evidence="3" type="ORF">M8C21_026369</name>
</gene>
<sequence length="319" mass="36081">MLDEIILPCLKGQMDPGSLISFSAIAYQCIKKSREERPTMVEIVEELRFSLHQQEIFKNTPESSHRERTSLMLSGQVDHSLDDAYSYQPPPANDEDSYYLGEDGLGIDGFQITGDAKPGSTLYCVGFAVRGTSRCMFQWVRHFEDGTWKYIDGATDPGYVVTADDVDNIIAVEGIPMDDRGRQGKVVRLFANGQNKITCDPEMQQEIDNYMSVGLALFSASLLMDSSETESWEQTTISLRRSKFQIKISRTQDIFMHTKYSSLFSIKIPLGLTTEFALTRPNGSSHTFSFQDVRMRDTCVLTMRMFQSKALDERTKTKA</sequence>
<proteinExistence type="predicted"/>
<dbReference type="EMBL" id="JAMZMK010008514">
    <property type="protein sequence ID" value="KAI7740092.1"/>
    <property type="molecule type" value="Genomic_DNA"/>
</dbReference>
<comment type="caution">
    <text evidence="3">The sequence shown here is derived from an EMBL/GenBank/DDBJ whole genome shotgun (WGS) entry which is preliminary data.</text>
</comment>
<dbReference type="Pfam" id="PF23197">
    <property type="entry name" value="IG_AIR9"/>
    <property type="match status" value="1"/>
</dbReference>
<evidence type="ECO:0000259" key="1">
    <source>
        <dbReference type="Pfam" id="PF23080"/>
    </source>
</evidence>
<feature type="domain" description="DUF7046" evidence="1">
    <location>
        <begin position="217"/>
        <end position="319"/>
    </location>
</feature>
<accession>A0AAD5CEF4</accession>
<evidence type="ECO:0000313" key="3">
    <source>
        <dbReference type="EMBL" id="KAI7740092.1"/>
    </source>
</evidence>
<dbReference type="InterPro" id="IPR055474">
    <property type="entry name" value="DUF7046"/>
</dbReference>
<dbReference type="PANTHER" id="PTHR31149">
    <property type="entry name" value="EXPRESSED PROTEIN"/>
    <property type="match status" value="1"/>
</dbReference>
<organism evidence="3 4">
    <name type="scientific">Ambrosia artemisiifolia</name>
    <name type="common">Common ragweed</name>
    <dbReference type="NCBI Taxonomy" id="4212"/>
    <lineage>
        <taxon>Eukaryota</taxon>
        <taxon>Viridiplantae</taxon>
        <taxon>Streptophyta</taxon>
        <taxon>Embryophyta</taxon>
        <taxon>Tracheophyta</taxon>
        <taxon>Spermatophyta</taxon>
        <taxon>Magnoliopsida</taxon>
        <taxon>eudicotyledons</taxon>
        <taxon>Gunneridae</taxon>
        <taxon>Pentapetalae</taxon>
        <taxon>asterids</taxon>
        <taxon>campanulids</taxon>
        <taxon>Asterales</taxon>
        <taxon>Asteraceae</taxon>
        <taxon>Asteroideae</taxon>
        <taxon>Heliantheae alliance</taxon>
        <taxon>Heliantheae</taxon>
        <taxon>Ambrosia</taxon>
    </lineage>
</organism>
<evidence type="ECO:0000259" key="2">
    <source>
        <dbReference type="Pfam" id="PF23197"/>
    </source>
</evidence>
<evidence type="ECO:0000313" key="4">
    <source>
        <dbReference type="Proteomes" id="UP001206925"/>
    </source>
</evidence>
<name>A0AAD5CEF4_AMBAR</name>
<reference evidence="3" key="1">
    <citation type="submission" date="2022-06" db="EMBL/GenBank/DDBJ databases">
        <title>Uncovering the hologenomic basis of an extraordinary plant invasion.</title>
        <authorList>
            <person name="Bieker V.C."/>
            <person name="Martin M.D."/>
            <person name="Gilbert T."/>
            <person name="Hodgins K."/>
            <person name="Battlay P."/>
            <person name="Petersen B."/>
            <person name="Wilson J."/>
        </authorList>
    </citation>
    <scope>NUCLEOTIDE SEQUENCE</scope>
    <source>
        <strain evidence="3">AA19_3_7</strain>
        <tissue evidence="3">Leaf</tissue>
    </source>
</reference>
<dbReference type="Gene3D" id="2.60.40.2700">
    <property type="match status" value="1"/>
</dbReference>
<dbReference type="PANTHER" id="PTHR31149:SF7">
    <property type="entry name" value="EXPRESSED PROTEIN"/>
    <property type="match status" value="1"/>
</dbReference>
<dbReference type="Proteomes" id="UP001206925">
    <property type="component" value="Unassembled WGS sequence"/>
</dbReference>